<accession>A0ABS3XHF2</accession>
<dbReference type="RefSeq" id="WP_209241933.1">
    <property type="nucleotide sequence ID" value="NZ_JADKMA010000150.1"/>
</dbReference>
<keyword evidence="2" id="KW-0540">Nuclease</keyword>
<dbReference type="PANTHER" id="PTHR35400:SF3">
    <property type="entry name" value="SLL1072 PROTEIN"/>
    <property type="match status" value="1"/>
</dbReference>
<keyword evidence="2" id="KW-0378">Hydrolase</keyword>
<dbReference type="Gene3D" id="3.90.1570.10">
    <property type="entry name" value="tt1808, chain A"/>
    <property type="match status" value="1"/>
</dbReference>
<dbReference type="Pfam" id="PF05685">
    <property type="entry name" value="Uma2"/>
    <property type="match status" value="1"/>
</dbReference>
<dbReference type="CDD" id="cd06260">
    <property type="entry name" value="DUF820-like"/>
    <property type="match status" value="1"/>
</dbReference>
<proteinExistence type="predicted"/>
<dbReference type="InterPro" id="IPR008538">
    <property type="entry name" value="Uma2"/>
</dbReference>
<evidence type="ECO:0000313" key="3">
    <source>
        <dbReference type="Proteomes" id="UP001519064"/>
    </source>
</evidence>
<keyword evidence="2" id="KW-0255">Endonuclease</keyword>
<dbReference type="SUPFAM" id="SSF52980">
    <property type="entry name" value="Restriction endonuclease-like"/>
    <property type="match status" value="1"/>
</dbReference>
<feature type="domain" description="Putative restriction endonuclease" evidence="1">
    <location>
        <begin position="15"/>
        <end position="168"/>
    </location>
</feature>
<comment type="caution">
    <text evidence="2">The sequence shown here is derived from an EMBL/GenBank/DDBJ whole genome shotgun (WGS) entry which is preliminary data.</text>
</comment>
<dbReference type="PANTHER" id="PTHR35400">
    <property type="entry name" value="SLR1083 PROTEIN"/>
    <property type="match status" value="1"/>
</dbReference>
<name>A0ABS3XHF2_9ACTN</name>
<dbReference type="Proteomes" id="UP001519064">
    <property type="component" value="Unassembled WGS sequence"/>
</dbReference>
<dbReference type="GO" id="GO:0004519">
    <property type="term" value="F:endonuclease activity"/>
    <property type="evidence" value="ECO:0007669"/>
    <property type="project" value="UniProtKB-KW"/>
</dbReference>
<dbReference type="EMBL" id="JADKMA010000150">
    <property type="protein sequence ID" value="MBO8194837.1"/>
    <property type="molecule type" value="Genomic_DNA"/>
</dbReference>
<sequence>MTTSQTGRLRSRLSRLEDQFPGCHAEIVGGTIVLVPLQPFHGRTMWSVVHGLAAQLGPEWACISDVAFPFTDVDELCPDVAVVPRSEADRNLSAYSPDLIELAVEGVSPSSVRHDYVVKDRLYAQRGIAHYLISDPYRAECTTMWHPGPEGYRGRDVIPYGKPVELTLEIGEVRIETDELPIDRETRIQGPDR</sequence>
<gene>
    <name evidence="2" type="ORF">ITI46_24730</name>
</gene>
<evidence type="ECO:0000259" key="1">
    <source>
        <dbReference type="Pfam" id="PF05685"/>
    </source>
</evidence>
<organism evidence="2 3">
    <name type="scientific">Streptomyces oryzae</name>
    <dbReference type="NCBI Taxonomy" id="1434886"/>
    <lineage>
        <taxon>Bacteria</taxon>
        <taxon>Bacillati</taxon>
        <taxon>Actinomycetota</taxon>
        <taxon>Actinomycetes</taxon>
        <taxon>Kitasatosporales</taxon>
        <taxon>Streptomycetaceae</taxon>
        <taxon>Streptomyces</taxon>
    </lineage>
</organism>
<dbReference type="InterPro" id="IPR011335">
    <property type="entry name" value="Restrct_endonuc-II-like"/>
</dbReference>
<keyword evidence="3" id="KW-1185">Reference proteome</keyword>
<evidence type="ECO:0000313" key="2">
    <source>
        <dbReference type="EMBL" id="MBO8194837.1"/>
    </source>
</evidence>
<reference evidence="2 3" key="1">
    <citation type="submission" date="2020-11" db="EMBL/GenBank/DDBJ databases">
        <title>Streptomyces spirodelae sp. nov., isolated from duckweed.</title>
        <authorList>
            <person name="Saimee Y."/>
            <person name="Duangmal K."/>
        </authorList>
    </citation>
    <scope>NUCLEOTIDE SEQUENCE [LARGE SCALE GENOMIC DNA]</scope>
    <source>
        <strain evidence="2 3">S16-07</strain>
    </source>
</reference>
<protein>
    <submittedName>
        <fullName evidence="2">Uma2 family endonuclease</fullName>
    </submittedName>
</protein>
<dbReference type="InterPro" id="IPR012296">
    <property type="entry name" value="Nuclease_put_TT1808"/>
</dbReference>